<feature type="domain" description="Insulin-like" evidence="6">
    <location>
        <begin position="45"/>
        <end position="137"/>
    </location>
</feature>
<evidence type="ECO:0000313" key="7">
    <source>
        <dbReference type="EMBL" id="AAA09966.1"/>
    </source>
</evidence>
<evidence type="ECO:0000256" key="3">
    <source>
        <dbReference type="ARBA" id="ARBA00023329"/>
    </source>
</evidence>
<accession>Q3LQX2</accession>
<proteinExistence type="evidence at transcript level"/>
<keyword evidence="5" id="KW-0732">Signal</keyword>
<feature type="chain" id="PRO_5004227945" evidence="5">
    <location>
        <begin position="32"/>
        <end position="138"/>
    </location>
</feature>
<dbReference type="Pfam" id="PF00049">
    <property type="entry name" value="Insulin"/>
    <property type="match status" value="1"/>
</dbReference>
<evidence type="ECO:0000256" key="4">
    <source>
        <dbReference type="RuleBase" id="RU000406"/>
    </source>
</evidence>
<keyword evidence="3" id="KW-0968">Cytoplasmic vesicle</keyword>
<dbReference type="InterPro" id="IPR022353">
    <property type="entry name" value="Insulin_CS"/>
</dbReference>
<dbReference type="PROSITE" id="PS00262">
    <property type="entry name" value="INSULIN"/>
    <property type="match status" value="1"/>
</dbReference>
<evidence type="ECO:0000256" key="5">
    <source>
        <dbReference type="SAM" id="SignalP"/>
    </source>
</evidence>
<dbReference type="Gene3D" id="1.10.100.10">
    <property type="entry name" value="Insulin-like"/>
    <property type="match status" value="1"/>
</dbReference>
<dbReference type="InterPro" id="IPR036438">
    <property type="entry name" value="Insulin-like_sf"/>
</dbReference>
<dbReference type="GO" id="GO:0030133">
    <property type="term" value="C:transport vesicle"/>
    <property type="evidence" value="ECO:0007669"/>
    <property type="project" value="UniProtKB-SubCell"/>
</dbReference>
<dbReference type="EMBL" id="S42163">
    <property type="protein sequence ID" value="AAA09966.1"/>
    <property type="molecule type" value="mRNA"/>
</dbReference>
<protein>
    <submittedName>
        <fullName evidence="7">Insulin-related peptide V</fullName>
    </submittedName>
</protein>
<evidence type="ECO:0000256" key="1">
    <source>
        <dbReference type="ARBA" id="ARBA00004398"/>
    </source>
</evidence>
<organism evidence="7">
    <name type="scientific">Lymnaea stagnalis</name>
    <name type="common">Great pond snail</name>
    <name type="synonym">Helix stagnalis</name>
    <dbReference type="NCBI Taxonomy" id="6523"/>
    <lineage>
        <taxon>Eukaryota</taxon>
        <taxon>Metazoa</taxon>
        <taxon>Spiralia</taxon>
        <taxon>Lophotrochozoa</taxon>
        <taxon>Mollusca</taxon>
        <taxon>Gastropoda</taxon>
        <taxon>Heterobranchia</taxon>
        <taxon>Euthyneura</taxon>
        <taxon>Panpulmonata</taxon>
        <taxon>Hygrophila</taxon>
        <taxon>Lymnaeoidea</taxon>
        <taxon>Lymnaeidae</taxon>
        <taxon>Lymnaea</taxon>
    </lineage>
</organism>
<dbReference type="InterPro" id="IPR016179">
    <property type="entry name" value="Insulin-like"/>
</dbReference>
<dbReference type="PIRSF" id="PIRSF018431">
    <property type="entry name" value="Molluscan_insulin_rel_peptide"/>
    <property type="match status" value="1"/>
</dbReference>
<comment type="similarity">
    <text evidence="2 4">Belongs to the insulin family.</text>
</comment>
<comment type="subcellular location">
    <subcellularLocation>
        <location evidence="1">Cytoplasmic vesicle</location>
        <location evidence="1">Secretory vesicle</location>
    </subcellularLocation>
    <subcellularLocation>
        <location evidence="4">Secreted</location>
    </subcellularLocation>
</comment>
<dbReference type="GO" id="GO:0005576">
    <property type="term" value="C:extracellular region"/>
    <property type="evidence" value="ECO:0007669"/>
    <property type="project" value="UniProtKB-SubCell"/>
</dbReference>
<sequence length="138" mass="15540">MAGVRLVFTKAFMVTVLLTLLLNIGVKPAEGQFSACSFSSRPHPRGICGSDLADLRAFICSRRNQPAMVKRDAETGWLLPETMVKRNAQTDLDDPLRNIKLSSESALTYLTKRQRTTNLVCECCYNVCTVDVFYEYCY</sequence>
<dbReference type="GO" id="GO:0005179">
    <property type="term" value="F:hormone activity"/>
    <property type="evidence" value="ECO:0007669"/>
    <property type="project" value="InterPro"/>
</dbReference>
<keyword evidence="4" id="KW-0964">Secreted</keyword>
<dbReference type="SUPFAM" id="SSF56994">
    <property type="entry name" value="Insulin-like"/>
    <property type="match status" value="1"/>
</dbReference>
<evidence type="ECO:0000256" key="2">
    <source>
        <dbReference type="ARBA" id="ARBA00009034"/>
    </source>
</evidence>
<name>Q3LQX2_LYMST</name>
<feature type="signal peptide" evidence="5">
    <location>
        <begin position="1"/>
        <end position="31"/>
    </location>
</feature>
<dbReference type="AlphaFoldDB" id="Q3LQX2"/>
<evidence type="ECO:0000259" key="6">
    <source>
        <dbReference type="SMART" id="SM00078"/>
    </source>
</evidence>
<dbReference type="SMART" id="SM00078">
    <property type="entry name" value="IlGF"/>
    <property type="match status" value="1"/>
</dbReference>
<reference evidence="7" key="1">
    <citation type="journal article" date="1992" name="Brain Res. Mol. Brain Res.">
        <title>Characterization of a cDNA clone encoding molluscan insulin-related peptide V of Lymnaea stagnalis.</title>
        <authorList>
            <person name="Smit A.B."/>
            <person name="Thijsen S.F.T."/>
            <person name="Geraerts W.P.M."/>
            <person name="Meester I."/>
            <person name="Heerikhuizen H."/>
            <person name="Joosse J."/>
        </authorList>
    </citation>
    <scope>NUCLEOTIDE SEQUENCE</scope>
</reference>
<dbReference type="CDD" id="cd04366">
    <property type="entry name" value="IlGF_insulin_bombyxin_like"/>
    <property type="match status" value="1"/>
</dbReference>